<keyword evidence="3" id="KW-1185">Reference proteome</keyword>
<protein>
    <submittedName>
        <fullName evidence="2">Uncharacterized protein</fullName>
    </submittedName>
</protein>
<evidence type="ECO:0000256" key="1">
    <source>
        <dbReference type="SAM" id="Coils"/>
    </source>
</evidence>
<dbReference type="HOGENOM" id="CLU_1038795_0_0_1"/>
<dbReference type="EMBL" id="JEMT01024544">
    <property type="protein sequence ID" value="EXX62727.1"/>
    <property type="molecule type" value="Genomic_DNA"/>
</dbReference>
<dbReference type="AlphaFoldDB" id="A0A015IZP0"/>
<evidence type="ECO:0000313" key="2">
    <source>
        <dbReference type="EMBL" id="EXX62727.1"/>
    </source>
</evidence>
<name>A0A015IZP0_RHIIW</name>
<comment type="caution">
    <text evidence="2">The sequence shown here is derived from an EMBL/GenBank/DDBJ whole genome shotgun (WGS) entry which is preliminary data.</text>
</comment>
<dbReference type="OrthoDB" id="10532301at2759"/>
<dbReference type="Proteomes" id="UP000022910">
    <property type="component" value="Unassembled WGS sequence"/>
</dbReference>
<reference evidence="2 3" key="1">
    <citation type="submission" date="2014-02" db="EMBL/GenBank/DDBJ databases">
        <title>Single nucleus genome sequencing reveals high similarity among nuclei of an endomycorrhizal fungus.</title>
        <authorList>
            <person name="Lin K."/>
            <person name="Geurts R."/>
            <person name="Zhang Z."/>
            <person name="Limpens E."/>
            <person name="Saunders D.G."/>
            <person name="Mu D."/>
            <person name="Pang E."/>
            <person name="Cao H."/>
            <person name="Cha H."/>
            <person name="Lin T."/>
            <person name="Zhou Q."/>
            <person name="Shang Y."/>
            <person name="Li Y."/>
            <person name="Ivanov S."/>
            <person name="Sharma T."/>
            <person name="Velzen R.V."/>
            <person name="Ruijter N.D."/>
            <person name="Aanen D.K."/>
            <person name="Win J."/>
            <person name="Kamoun S."/>
            <person name="Bisseling T."/>
            <person name="Huang S."/>
        </authorList>
    </citation>
    <scope>NUCLEOTIDE SEQUENCE [LARGE SCALE GENOMIC DNA]</scope>
    <source>
        <strain evidence="3">DAOM197198w</strain>
    </source>
</reference>
<feature type="coiled-coil region" evidence="1">
    <location>
        <begin position="68"/>
        <end position="147"/>
    </location>
</feature>
<gene>
    <name evidence="2" type="ORF">RirG_159090</name>
</gene>
<keyword evidence="1" id="KW-0175">Coiled coil</keyword>
<accession>A0A015IZP0</accession>
<sequence>MNNNSSRKDMIEGLAKAFTADIINEITKFQTENDSLIQNNILLKSENLNIDSVNQMLKSDLLLEKRNCISQVNELKELKAENKSLETETISLHSEVCKLQSEIDEIKSKCSNEVKLLSQNRILTNEKKNLTEEIKKLNEQLKQYKVCKKQPKRKAFNSKEKELFKLELATKNRCIKDLTEQNNFLFFANSALTDEKIKFQSENNKFKQDINEKDNENKILISKNRELEQIIISEKNKFEELENWFVSYQNHVIKNHMTTTIQEYSNYF</sequence>
<proteinExistence type="predicted"/>
<evidence type="ECO:0000313" key="3">
    <source>
        <dbReference type="Proteomes" id="UP000022910"/>
    </source>
</evidence>
<organism evidence="2 3">
    <name type="scientific">Rhizophagus irregularis (strain DAOM 197198w)</name>
    <name type="common">Glomus intraradices</name>
    <dbReference type="NCBI Taxonomy" id="1432141"/>
    <lineage>
        <taxon>Eukaryota</taxon>
        <taxon>Fungi</taxon>
        <taxon>Fungi incertae sedis</taxon>
        <taxon>Mucoromycota</taxon>
        <taxon>Glomeromycotina</taxon>
        <taxon>Glomeromycetes</taxon>
        <taxon>Glomerales</taxon>
        <taxon>Glomeraceae</taxon>
        <taxon>Rhizophagus</taxon>
    </lineage>
</organism>